<dbReference type="GO" id="GO:0000976">
    <property type="term" value="F:transcription cis-regulatory region binding"/>
    <property type="evidence" value="ECO:0007669"/>
    <property type="project" value="TreeGrafter"/>
</dbReference>
<dbReference type="InterPro" id="IPR000843">
    <property type="entry name" value="HTH_LacI"/>
</dbReference>
<proteinExistence type="predicted"/>
<gene>
    <name evidence="5" type="ORF">G0Q06_07400</name>
</gene>
<dbReference type="CDD" id="cd06267">
    <property type="entry name" value="PBP1_LacI_sugar_binding-like"/>
    <property type="match status" value="1"/>
</dbReference>
<evidence type="ECO:0000313" key="5">
    <source>
        <dbReference type="EMBL" id="NDV62268.1"/>
    </source>
</evidence>
<name>A0A6B2M027_9BACT</name>
<accession>A0A6B2M027</accession>
<keyword evidence="3" id="KW-0804">Transcription</keyword>
<dbReference type="Proteomes" id="UP000478417">
    <property type="component" value="Unassembled WGS sequence"/>
</dbReference>
<feature type="domain" description="Transcriptional regulator LacI/GalR-like sensor" evidence="4">
    <location>
        <begin position="179"/>
        <end position="343"/>
    </location>
</feature>
<keyword evidence="6" id="KW-1185">Reference proteome</keyword>
<dbReference type="AlphaFoldDB" id="A0A6B2M027"/>
<evidence type="ECO:0000256" key="1">
    <source>
        <dbReference type="ARBA" id="ARBA00023015"/>
    </source>
</evidence>
<dbReference type="Gene3D" id="3.40.50.2300">
    <property type="match status" value="2"/>
</dbReference>
<dbReference type="SUPFAM" id="SSF53822">
    <property type="entry name" value="Periplasmic binding protein-like I"/>
    <property type="match status" value="1"/>
</dbReference>
<dbReference type="PANTHER" id="PTHR30146:SF109">
    <property type="entry name" value="HTH-TYPE TRANSCRIPTIONAL REGULATOR GALS"/>
    <property type="match status" value="1"/>
</dbReference>
<dbReference type="InterPro" id="IPR046335">
    <property type="entry name" value="LacI/GalR-like_sensor"/>
</dbReference>
<organism evidence="5 6">
    <name type="scientific">Oceanipulchritudo coccoides</name>
    <dbReference type="NCBI Taxonomy" id="2706888"/>
    <lineage>
        <taxon>Bacteria</taxon>
        <taxon>Pseudomonadati</taxon>
        <taxon>Verrucomicrobiota</taxon>
        <taxon>Opitutia</taxon>
        <taxon>Puniceicoccales</taxon>
        <taxon>Oceanipulchritudinaceae</taxon>
        <taxon>Oceanipulchritudo</taxon>
    </lineage>
</organism>
<evidence type="ECO:0000259" key="4">
    <source>
        <dbReference type="Pfam" id="PF13377"/>
    </source>
</evidence>
<evidence type="ECO:0000256" key="2">
    <source>
        <dbReference type="ARBA" id="ARBA00023125"/>
    </source>
</evidence>
<evidence type="ECO:0000256" key="3">
    <source>
        <dbReference type="ARBA" id="ARBA00023163"/>
    </source>
</evidence>
<dbReference type="Pfam" id="PF13377">
    <property type="entry name" value="Peripla_BP_3"/>
    <property type="match status" value="1"/>
</dbReference>
<dbReference type="Gene3D" id="1.10.260.40">
    <property type="entry name" value="lambda repressor-like DNA-binding domains"/>
    <property type="match status" value="1"/>
</dbReference>
<comment type="caution">
    <text evidence="5">The sequence shown here is derived from an EMBL/GenBank/DDBJ whole genome shotgun (WGS) entry which is preliminary data.</text>
</comment>
<dbReference type="EMBL" id="JAAGNX010000002">
    <property type="protein sequence ID" value="NDV62268.1"/>
    <property type="molecule type" value="Genomic_DNA"/>
</dbReference>
<dbReference type="GO" id="GO:0003700">
    <property type="term" value="F:DNA-binding transcription factor activity"/>
    <property type="evidence" value="ECO:0007669"/>
    <property type="project" value="TreeGrafter"/>
</dbReference>
<dbReference type="InterPro" id="IPR028082">
    <property type="entry name" value="Peripla_BP_I"/>
</dbReference>
<dbReference type="InterPro" id="IPR010982">
    <property type="entry name" value="Lambda_DNA-bd_dom_sf"/>
</dbReference>
<dbReference type="SUPFAM" id="SSF47413">
    <property type="entry name" value="lambda repressor-like DNA-binding domains"/>
    <property type="match status" value="1"/>
</dbReference>
<reference evidence="5 6" key="1">
    <citation type="submission" date="2020-02" db="EMBL/GenBank/DDBJ databases">
        <title>Albibacoteraceae fam. nov., the first described family within the subdivision 4 Verrucomicrobia.</title>
        <authorList>
            <person name="Xi F."/>
        </authorList>
    </citation>
    <scope>NUCLEOTIDE SEQUENCE [LARGE SCALE GENOMIC DNA]</scope>
    <source>
        <strain evidence="5 6">CK1056</strain>
    </source>
</reference>
<dbReference type="CDD" id="cd01392">
    <property type="entry name" value="HTH_LacI"/>
    <property type="match status" value="1"/>
</dbReference>
<keyword evidence="2" id="KW-0238">DNA-binding</keyword>
<protein>
    <submittedName>
        <fullName evidence="5">LacI family transcriptional regulator</fullName>
    </submittedName>
</protein>
<sequence length="362" mass="39674">MPKKISQAKIAEKLGVSQSLVSIVLNGRKEGIAKETYDRIWDYALKHGYSPKGMKLSENSAFGGESMQTVGYFLRAPLKLANKSNFFSHVAQGLHDFLRGQNYKLVFLGSEMDISTKELANNSWRNTPLTGVVIMGEVNSDFLGAVRDLGKPLVYLSARSPGFCHSVNGNEYQAAEQLVDHLYELGHRHFAFLGGMVSRSRNDERLHGLQRALARYNLNLPDEAVFIMEDAERKQGYQMAGTILQGHTKNFPTAWMCVNGLVARGALSRLFQEGLNIGEDVSVAAFDNTRVCAEEIPGITSAASIPENLGREAGRILLNPELHEGDSLLDIVLPSKFVVRESSGPALPKPSLKLKSLLAAGS</sequence>
<evidence type="ECO:0000313" key="6">
    <source>
        <dbReference type="Proteomes" id="UP000478417"/>
    </source>
</evidence>
<dbReference type="PANTHER" id="PTHR30146">
    <property type="entry name" value="LACI-RELATED TRANSCRIPTIONAL REPRESSOR"/>
    <property type="match status" value="1"/>
</dbReference>
<keyword evidence="1" id="KW-0805">Transcription regulation</keyword>
<dbReference type="RefSeq" id="WP_163964016.1">
    <property type="nucleotide sequence ID" value="NZ_JAAGNX010000002.1"/>
</dbReference>